<sequence>MTTNHRGSANAERLPAFRHQPELRALMLLDALPPGCITIHVPDDRFGPHLREGELAIVDTTDVEPTIGEFFVIAYDDRRRASGYVLKFVEPICRMVNYVVSGKDGERDYWTSDPSKGTPREFWEVLHEPLANVVLARRMGRPSMLPKEGPFTTYHFRSKLLGRVVGIFRPQPGGTAPARHG</sequence>
<evidence type="ECO:0000313" key="1">
    <source>
        <dbReference type="EMBL" id="TDP85591.1"/>
    </source>
</evidence>
<keyword evidence="2" id="KW-1185">Reference proteome</keyword>
<dbReference type="AlphaFoldDB" id="A0A4R6RGM3"/>
<organism evidence="1 2">
    <name type="scientific">Oharaeibacter diazotrophicus</name>
    <dbReference type="NCBI Taxonomy" id="1920512"/>
    <lineage>
        <taxon>Bacteria</taxon>
        <taxon>Pseudomonadati</taxon>
        <taxon>Pseudomonadota</taxon>
        <taxon>Alphaproteobacteria</taxon>
        <taxon>Hyphomicrobiales</taxon>
        <taxon>Pleomorphomonadaceae</taxon>
        <taxon>Oharaeibacter</taxon>
    </lineage>
</organism>
<comment type="caution">
    <text evidence="1">The sequence shown here is derived from an EMBL/GenBank/DDBJ whole genome shotgun (WGS) entry which is preliminary data.</text>
</comment>
<accession>A0A4R6RGM3</accession>
<name>A0A4R6RGM3_9HYPH</name>
<dbReference type="OrthoDB" id="8456474at2"/>
<dbReference type="Proteomes" id="UP000294547">
    <property type="component" value="Unassembled WGS sequence"/>
</dbReference>
<proteinExistence type="predicted"/>
<dbReference type="RefSeq" id="WP_126541425.1">
    <property type="nucleotide sequence ID" value="NZ_BSPM01000004.1"/>
</dbReference>
<reference evidence="1 2" key="1">
    <citation type="submission" date="2019-03" db="EMBL/GenBank/DDBJ databases">
        <title>Genomic Encyclopedia of Type Strains, Phase IV (KMG-IV): sequencing the most valuable type-strain genomes for metagenomic binning, comparative biology and taxonomic classification.</title>
        <authorList>
            <person name="Goeker M."/>
        </authorList>
    </citation>
    <scope>NUCLEOTIDE SEQUENCE [LARGE SCALE GENOMIC DNA]</scope>
    <source>
        <strain evidence="1 2">DSM 102969</strain>
    </source>
</reference>
<dbReference type="EMBL" id="SNXY01000007">
    <property type="protein sequence ID" value="TDP85591.1"/>
    <property type="molecule type" value="Genomic_DNA"/>
</dbReference>
<evidence type="ECO:0000313" key="2">
    <source>
        <dbReference type="Proteomes" id="UP000294547"/>
    </source>
</evidence>
<gene>
    <name evidence="1" type="ORF">EDD54_2446</name>
</gene>
<protein>
    <submittedName>
        <fullName evidence="1">Uncharacterized protein</fullName>
    </submittedName>
</protein>